<name>A0AB73P5I6_ENTFC</name>
<protein>
    <submittedName>
        <fullName evidence="2">Uncharacterized protein</fullName>
    </submittedName>
</protein>
<comment type="caution">
    <text evidence="2">The sequence shown here is derived from an EMBL/GenBank/DDBJ whole genome shotgun (WGS) entry which is preliminary data.</text>
</comment>
<organism evidence="2 3">
    <name type="scientific">Enterococcus faecium</name>
    <name type="common">Streptococcus faecium</name>
    <dbReference type="NCBI Taxonomy" id="1352"/>
    <lineage>
        <taxon>Bacteria</taxon>
        <taxon>Bacillati</taxon>
        <taxon>Bacillota</taxon>
        <taxon>Bacilli</taxon>
        <taxon>Lactobacillales</taxon>
        <taxon>Enterococcaceae</taxon>
        <taxon>Enterococcus</taxon>
    </lineage>
</organism>
<reference evidence="2 3" key="1">
    <citation type="submission" date="2017-05" db="EMBL/GenBank/DDBJ databases">
        <title>The Genome Sequence of Enterococcus faecium 6F2_DIV0138.</title>
        <authorList>
            <consortium name="The Broad Institute Genomics Platform"/>
            <consortium name="The Broad Institute Genomic Center for Infectious Diseases"/>
            <person name="Earl A."/>
            <person name="Manson A."/>
            <person name="Schwartman J."/>
            <person name="Gilmore M."/>
            <person name="Abouelleil A."/>
            <person name="Cao P."/>
            <person name="Chapman S."/>
            <person name="Cusick C."/>
            <person name="Shea T."/>
            <person name="Young S."/>
            <person name="Neafsey D."/>
            <person name="Nusbaum C."/>
            <person name="Birren B."/>
        </authorList>
    </citation>
    <scope>NUCLEOTIDE SEQUENCE [LARGE SCALE GENOMIC DNA]</scope>
    <source>
        <strain evidence="2 3">6F2_DIV0138</strain>
    </source>
</reference>
<gene>
    <name evidence="2" type="ORF">A5804_002556</name>
</gene>
<evidence type="ECO:0000313" key="2">
    <source>
        <dbReference type="EMBL" id="OTO01019.1"/>
    </source>
</evidence>
<feature type="region of interest" description="Disordered" evidence="1">
    <location>
        <begin position="21"/>
        <end position="55"/>
    </location>
</feature>
<sequence>EMSVQAVSLKRSQMLLFLRTSCDGEGNNSTEVPDVTLPRKASSEKTAARTANRHR</sequence>
<proteinExistence type="predicted"/>
<dbReference type="EMBL" id="NGLB01000001">
    <property type="protein sequence ID" value="OTO01019.1"/>
    <property type="molecule type" value="Genomic_DNA"/>
</dbReference>
<dbReference type="AlphaFoldDB" id="A0AB73P5I6"/>
<dbReference type="Proteomes" id="UP000194737">
    <property type="component" value="Unassembled WGS sequence"/>
</dbReference>
<evidence type="ECO:0000256" key="1">
    <source>
        <dbReference type="SAM" id="MobiDB-lite"/>
    </source>
</evidence>
<accession>A0AB73P5I6</accession>
<feature type="non-terminal residue" evidence="2">
    <location>
        <position position="1"/>
    </location>
</feature>
<evidence type="ECO:0000313" key="3">
    <source>
        <dbReference type="Proteomes" id="UP000194737"/>
    </source>
</evidence>